<keyword evidence="5" id="KW-0539">Nucleus</keyword>
<dbReference type="InterPro" id="IPR033897">
    <property type="entry name" value="SRF-like_MADS-box"/>
</dbReference>
<proteinExistence type="predicted"/>
<gene>
    <name evidence="7" type="ORF">EUTSA_v10004893mg</name>
</gene>
<dbReference type="PANTHER" id="PTHR11945">
    <property type="entry name" value="MADS BOX PROTEIN"/>
    <property type="match status" value="1"/>
</dbReference>
<dbReference type="CDD" id="cd00266">
    <property type="entry name" value="MADS_SRF_like"/>
    <property type="match status" value="1"/>
</dbReference>
<comment type="subcellular location">
    <subcellularLocation>
        <location evidence="1">Nucleus</location>
    </subcellularLocation>
</comment>
<dbReference type="InterPro" id="IPR036879">
    <property type="entry name" value="TF_MADSbox_sf"/>
</dbReference>
<dbReference type="SUPFAM" id="SSF55455">
    <property type="entry name" value="SRF-like"/>
    <property type="match status" value="1"/>
</dbReference>
<sequence>MTRQKVKMVYIENESSRKSTYKKRKSGILKKAYELATLCDVPIAVMIDSPYDLSPEMWPSREAVEHVVSEWNKLSVMEKTKKMVNQETFLQQRIFKSNESWKKMWKENKELEMKEVMFDCLSGKTSVTRTKKSDLRDFNCVIEQYLKDLNRRVEILKNHDSSSSSAADVATTTTHDINMPRFETGSSSAGFYDRIRDQIENSLNVKHNVKDLDLNKKQW</sequence>
<dbReference type="PANTHER" id="PTHR11945:SF501">
    <property type="entry name" value="MADS-BOX PROTEIN AGL35"/>
    <property type="match status" value="1"/>
</dbReference>
<dbReference type="GO" id="GO:0000978">
    <property type="term" value="F:RNA polymerase II cis-regulatory region sequence-specific DNA binding"/>
    <property type="evidence" value="ECO:0007669"/>
    <property type="project" value="TreeGrafter"/>
</dbReference>
<dbReference type="GO" id="GO:0000981">
    <property type="term" value="F:DNA-binding transcription factor activity, RNA polymerase II-specific"/>
    <property type="evidence" value="ECO:0007669"/>
    <property type="project" value="InterPro"/>
</dbReference>
<dbReference type="Pfam" id="PF00319">
    <property type="entry name" value="SRF-TF"/>
    <property type="match status" value="1"/>
</dbReference>
<dbReference type="FunFam" id="3.40.1810.10:FF:000024">
    <property type="entry name" value="Agamous-like MADS-box protein AGL80"/>
    <property type="match status" value="1"/>
</dbReference>
<dbReference type="SMART" id="SM00432">
    <property type="entry name" value="MADS"/>
    <property type="match status" value="1"/>
</dbReference>
<dbReference type="GO" id="GO:0045944">
    <property type="term" value="P:positive regulation of transcription by RNA polymerase II"/>
    <property type="evidence" value="ECO:0007669"/>
    <property type="project" value="InterPro"/>
</dbReference>
<dbReference type="KEGG" id="eus:EUTSA_v10004893mg"/>
<protein>
    <recommendedName>
        <fullName evidence="6">MADS-box domain-containing protein</fullName>
    </recommendedName>
</protein>
<dbReference type="STRING" id="72664.V4ML82"/>
<accession>V4ML82</accession>
<feature type="domain" description="MADS-box" evidence="6">
    <location>
        <begin position="1"/>
        <end position="47"/>
    </location>
</feature>
<dbReference type="Gramene" id="ESQ32186">
    <property type="protein sequence ID" value="ESQ32186"/>
    <property type="gene ID" value="EUTSA_v10004893mg"/>
</dbReference>
<dbReference type="Gene3D" id="3.40.1810.10">
    <property type="entry name" value="Transcription factor, MADS-box"/>
    <property type="match status" value="1"/>
</dbReference>
<dbReference type="AlphaFoldDB" id="V4ML82"/>
<reference evidence="7 8" key="1">
    <citation type="journal article" date="2013" name="Front. Plant Sci.">
        <title>The Reference Genome of the Halophytic Plant Eutrema salsugineum.</title>
        <authorList>
            <person name="Yang R."/>
            <person name="Jarvis D.E."/>
            <person name="Chen H."/>
            <person name="Beilstein M.A."/>
            <person name="Grimwood J."/>
            <person name="Jenkins J."/>
            <person name="Shu S."/>
            <person name="Prochnik S."/>
            <person name="Xin M."/>
            <person name="Ma C."/>
            <person name="Schmutz J."/>
            <person name="Wing R.A."/>
            <person name="Mitchell-Olds T."/>
            <person name="Schumaker K.S."/>
            <person name="Wang X."/>
        </authorList>
    </citation>
    <scope>NUCLEOTIDE SEQUENCE [LARGE SCALE GENOMIC DNA]</scope>
</reference>
<keyword evidence="8" id="KW-1185">Reference proteome</keyword>
<dbReference type="eggNOG" id="KOG0014">
    <property type="taxonomic scope" value="Eukaryota"/>
</dbReference>
<dbReference type="InterPro" id="IPR002100">
    <property type="entry name" value="TF_MADSbox"/>
</dbReference>
<dbReference type="PROSITE" id="PS50066">
    <property type="entry name" value="MADS_BOX_2"/>
    <property type="match status" value="1"/>
</dbReference>
<dbReference type="Proteomes" id="UP000030689">
    <property type="component" value="Unassembled WGS sequence"/>
</dbReference>
<evidence type="ECO:0000313" key="7">
    <source>
        <dbReference type="EMBL" id="ESQ32186.1"/>
    </source>
</evidence>
<organism evidence="7 8">
    <name type="scientific">Eutrema salsugineum</name>
    <name type="common">Saltwater cress</name>
    <name type="synonym">Sisymbrium salsugineum</name>
    <dbReference type="NCBI Taxonomy" id="72664"/>
    <lineage>
        <taxon>Eukaryota</taxon>
        <taxon>Viridiplantae</taxon>
        <taxon>Streptophyta</taxon>
        <taxon>Embryophyta</taxon>
        <taxon>Tracheophyta</taxon>
        <taxon>Spermatophyta</taxon>
        <taxon>Magnoliopsida</taxon>
        <taxon>eudicotyledons</taxon>
        <taxon>Gunneridae</taxon>
        <taxon>Pentapetalae</taxon>
        <taxon>rosids</taxon>
        <taxon>malvids</taxon>
        <taxon>Brassicales</taxon>
        <taxon>Brassicaceae</taxon>
        <taxon>Eutremeae</taxon>
        <taxon>Eutrema</taxon>
    </lineage>
</organism>
<evidence type="ECO:0000256" key="4">
    <source>
        <dbReference type="ARBA" id="ARBA00023163"/>
    </source>
</evidence>
<dbReference type="GO" id="GO:0046983">
    <property type="term" value="F:protein dimerization activity"/>
    <property type="evidence" value="ECO:0007669"/>
    <property type="project" value="InterPro"/>
</dbReference>
<evidence type="ECO:0000313" key="8">
    <source>
        <dbReference type="Proteomes" id="UP000030689"/>
    </source>
</evidence>
<evidence type="ECO:0000259" key="6">
    <source>
        <dbReference type="PROSITE" id="PS50066"/>
    </source>
</evidence>
<dbReference type="OMA" id="APCNLDE"/>
<keyword evidence="3" id="KW-0238">DNA-binding</keyword>
<evidence type="ECO:0000256" key="3">
    <source>
        <dbReference type="ARBA" id="ARBA00023125"/>
    </source>
</evidence>
<dbReference type="PRINTS" id="PR00404">
    <property type="entry name" value="MADSDOMAIN"/>
</dbReference>
<keyword evidence="2" id="KW-0805">Transcription regulation</keyword>
<dbReference type="EMBL" id="KI517748">
    <property type="protein sequence ID" value="ESQ32186.1"/>
    <property type="molecule type" value="Genomic_DNA"/>
</dbReference>
<evidence type="ECO:0000256" key="5">
    <source>
        <dbReference type="ARBA" id="ARBA00023242"/>
    </source>
</evidence>
<evidence type="ECO:0000256" key="2">
    <source>
        <dbReference type="ARBA" id="ARBA00023015"/>
    </source>
</evidence>
<keyword evidence="4" id="KW-0804">Transcription</keyword>
<dbReference type="GO" id="GO:0005634">
    <property type="term" value="C:nucleus"/>
    <property type="evidence" value="ECO:0007669"/>
    <property type="project" value="UniProtKB-SubCell"/>
</dbReference>
<name>V4ML82_EUTSA</name>
<evidence type="ECO:0000256" key="1">
    <source>
        <dbReference type="ARBA" id="ARBA00004123"/>
    </source>
</evidence>
<dbReference type="OrthoDB" id="779403at2759"/>